<feature type="region of interest" description="Disordered" evidence="1">
    <location>
        <begin position="1"/>
        <end position="32"/>
    </location>
</feature>
<proteinExistence type="predicted"/>
<evidence type="ECO:0000256" key="1">
    <source>
        <dbReference type="SAM" id="MobiDB-lite"/>
    </source>
</evidence>
<feature type="compositionally biased region" description="Low complexity" evidence="1">
    <location>
        <begin position="611"/>
        <end position="631"/>
    </location>
</feature>
<dbReference type="GeneID" id="5235901"/>
<dbReference type="HOGENOM" id="CLU_026920_0_0_1"/>
<evidence type="ECO:0000313" key="3">
    <source>
        <dbReference type="Proteomes" id="UP000001996"/>
    </source>
</evidence>
<feature type="region of interest" description="Disordered" evidence="1">
    <location>
        <begin position="583"/>
        <end position="649"/>
    </location>
</feature>
<feature type="region of interest" description="Disordered" evidence="1">
    <location>
        <begin position="393"/>
        <end position="412"/>
    </location>
</feature>
<dbReference type="VEuPathDB" id="FungiDB:LELG_00037"/>
<dbReference type="eggNOG" id="ENOG502S4MM">
    <property type="taxonomic scope" value="Eukaryota"/>
</dbReference>
<dbReference type="STRING" id="379508.A5DRQ1"/>
<dbReference type="KEGG" id="lel:PVL30_000039"/>
<accession>A5DRQ1</accession>
<dbReference type="Proteomes" id="UP000001996">
    <property type="component" value="Unassembled WGS sequence"/>
</dbReference>
<organism evidence="2 3">
    <name type="scientific">Lodderomyces elongisporus (strain ATCC 11503 / CBS 2605 / JCM 1781 / NBRC 1676 / NRRL YB-4239)</name>
    <name type="common">Yeast</name>
    <name type="synonym">Saccharomyces elongisporus</name>
    <dbReference type="NCBI Taxonomy" id="379508"/>
    <lineage>
        <taxon>Eukaryota</taxon>
        <taxon>Fungi</taxon>
        <taxon>Dikarya</taxon>
        <taxon>Ascomycota</taxon>
        <taxon>Saccharomycotina</taxon>
        <taxon>Pichiomycetes</taxon>
        <taxon>Debaryomycetaceae</taxon>
        <taxon>Candida/Lodderomyces clade</taxon>
        <taxon>Lodderomyces</taxon>
    </lineage>
</organism>
<dbReference type="AlphaFoldDB" id="A5DRQ1"/>
<protein>
    <submittedName>
        <fullName evidence="2">Uncharacterized protein</fullName>
    </submittedName>
</protein>
<name>A5DRQ1_LODEL</name>
<feature type="compositionally biased region" description="Polar residues" evidence="1">
    <location>
        <begin position="20"/>
        <end position="32"/>
    </location>
</feature>
<dbReference type="EMBL" id="CH981524">
    <property type="protein sequence ID" value="EDK41859.1"/>
    <property type="molecule type" value="Genomic_DNA"/>
</dbReference>
<feature type="compositionally biased region" description="Polar residues" evidence="1">
    <location>
        <begin position="461"/>
        <end position="473"/>
    </location>
</feature>
<feature type="region of interest" description="Disordered" evidence="1">
    <location>
        <begin position="430"/>
        <end position="491"/>
    </location>
</feature>
<gene>
    <name evidence="2" type="ORF">LELG_00037</name>
</gene>
<reference evidence="2 3" key="1">
    <citation type="journal article" date="2009" name="Nature">
        <title>Evolution of pathogenicity and sexual reproduction in eight Candida genomes.</title>
        <authorList>
            <person name="Butler G."/>
            <person name="Rasmussen M.D."/>
            <person name="Lin M.F."/>
            <person name="Santos M.A."/>
            <person name="Sakthikumar S."/>
            <person name="Munro C.A."/>
            <person name="Rheinbay E."/>
            <person name="Grabherr M."/>
            <person name="Forche A."/>
            <person name="Reedy J.L."/>
            <person name="Agrafioti I."/>
            <person name="Arnaud M.B."/>
            <person name="Bates S."/>
            <person name="Brown A.J."/>
            <person name="Brunke S."/>
            <person name="Costanzo M.C."/>
            <person name="Fitzpatrick D.A."/>
            <person name="de Groot P.W."/>
            <person name="Harris D."/>
            <person name="Hoyer L.L."/>
            <person name="Hube B."/>
            <person name="Klis F.M."/>
            <person name="Kodira C."/>
            <person name="Lennard N."/>
            <person name="Logue M.E."/>
            <person name="Martin R."/>
            <person name="Neiman A.M."/>
            <person name="Nikolaou E."/>
            <person name="Quail M.A."/>
            <person name="Quinn J."/>
            <person name="Santos M.C."/>
            <person name="Schmitzberger F.F."/>
            <person name="Sherlock G."/>
            <person name="Shah P."/>
            <person name="Silverstein K.A."/>
            <person name="Skrzypek M.S."/>
            <person name="Soll D."/>
            <person name="Staggs R."/>
            <person name="Stansfield I."/>
            <person name="Stumpf M.P."/>
            <person name="Sudbery P.E."/>
            <person name="Srikantha T."/>
            <person name="Zeng Q."/>
            <person name="Berman J."/>
            <person name="Berriman M."/>
            <person name="Heitman J."/>
            <person name="Gow N.A."/>
            <person name="Lorenz M.C."/>
            <person name="Birren B.W."/>
            <person name="Kellis M."/>
            <person name="Cuomo C.A."/>
        </authorList>
    </citation>
    <scope>NUCLEOTIDE SEQUENCE [LARGE SCALE GENOMIC DNA]</scope>
    <source>
        <strain evidence="3">ATCC 11503 / BCRC 21390 / CBS 2605 / JCM 1781 / NBRC 1676 / NRRL YB-4239</strain>
    </source>
</reference>
<evidence type="ECO:0000313" key="2">
    <source>
        <dbReference type="EMBL" id="EDK41859.1"/>
    </source>
</evidence>
<sequence length="649" mass="73322">MAGKRSARPPQHQAAESKAQAKNTNATLSSGTPVSAQIDSLTIGSKEQKAQFAKFSSTILPNHNPEQPYYADLVKLRNTVEYIFVIDWLYNYRGFLKLQSEQFDVDVFEMELLNYFPKVNYFDDYENNGGNNKSSNFVDKLKVATMSVVLNSKISLANFEAIYRMWFGSETCLGGVPEKDEENEAEAEIEKENTMDIEVNPADLPKFDYLLIKDKFQILYSIISYIAQTRRFREWLTRQSSGPDMSRTDPLLVLDTSNTMAKSPTMTEYYLLFDETRLYSRTVTFTEPLVIPKKRKLAPVDPEAHYAASSFDVAQANITWTQHYSTIFELDAYLRSLRSLGLAQLKPLVTKINNPSLISHVFETEIKKRKYMAAKQKESQLAGLLAVRKRSSRIEARDRQRAEREAEQRRREEEELKAAAQIRFERRQKLKQRDIDSMAGNSSEMSRDERLKRRNELLYQRSESQGLSGTSTPRLVESPYPESRDNEIEDNKEDANTFQHEDNVGGVIQNNVLQDVSQDAEQVNGLENVQEDVQVNAQDSTSADVKLEENDATIIVDNVASNGVADGANVINNSNINNEVILPVDKEQTQSNEQTENTNESPRVVEMTEDSAAPLSSSSTTSSATSTAAAEAADKVKETLQHPSDPTQN</sequence>
<feature type="compositionally biased region" description="Basic and acidic residues" evidence="1">
    <location>
        <begin position="445"/>
        <end position="456"/>
    </location>
</feature>
<dbReference type="InParanoid" id="A5DRQ1"/>
<feature type="compositionally biased region" description="Polar residues" evidence="1">
    <location>
        <begin position="589"/>
        <end position="601"/>
    </location>
</feature>
<dbReference type="OrthoDB" id="303107at2759"/>
<keyword evidence="3" id="KW-1185">Reference proteome</keyword>